<dbReference type="Proteomes" id="UP001219518">
    <property type="component" value="Unassembled WGS sequence"/>
</dbReference>
<accession>A0AAE1LK64</accession>
<feature type="compositionally biased region" description="Basic and acidic residues" evidence="1">
    <location>
        <begin position="199"/>
        <end position="215"/>
    </location>
</feature>
<reference evidence="2" key="1">
    <citation type="submission" date="2021-07" db="EMBL/GenBank/DDBJ databases">
        <authorList>
            <person name="Catto M.A."/>
            <person name="Jacobson A."/>
            <person name="Kennedy G."/>
            <person name="Labadie P."/>
            <person name="Hunt B.G."/>
            <person name="Srinivasan R."/>
        </authorList>
    </citation>
    <scope>NUCLEOTIDE SEQUENCE</scope>
    <source>
        <strain evidence="2">PL_HMW_Pooled</strain>
        <tissue evidence="2">Head</tissue>
    </source>
</reference>
<organism evidence="2 3">
    <name type="scientific">Frankliniella fusca</name>
    <dbReference type="NCBI Taxonomy" id="407009"/>
    <lineage>
        <taxon>Eukaryota</taxon>
        <taxon>Metazoa</taxon>
        <taxon>Ecdysozoa</taxon>
        <taxon>Arthropoda</taxon>
        <taxon>Hexapoda</taxon>
        <taxon>Insecta</taxon>
        <taxon>Pterygota</taxon>
        <taxon>Neoptera</taxon>
        <taxon>Paraneoptera</taxon>
        <taxon>Thysanoptera</taxon>
        <taxon>Terebrantia</taxon>
        <taxon>Thripoidea</taxon>
        <taxon>Thripidae</taxon>
        <taxon>Frankliniella</taxon>
    </lineage>
</organism>
<feature type="region of interest" description="Disordered" evidence="1">
    <location>
        <begin position="187"/>
        <end position="217"/>
    </location>
</feature>
<keyword evidence="3" id="KW-1185">Reference proteome</keyword>
<dbReference type="EMBL" id="JAHWGI010001031">
    <property type="protein sequence ID" value="KAK3921082.1"/>
    <property type="molecule type" value="Genomic_DNA"/>
</dbReference>
<name>A0AAE1LK64_9NEOP</name>
<dbReference type="Pfam" id="PF02992">
    <property type="entry name" value="Transposase_21"/>
    <property type="match status" value="1"/>
</dbReference>
<sequence>MSDSPPPHKRRFKEPEVDISNDSHSPSLLSIEGTEQSFQNEESNALQLSQDETQEVPWQHFLKDQDESQDQSLSESMVSQARDSFHLPFNEDAITDVNADDEDTQDSALFREWQRRNKSTHQQDLHWLGLMKEQEAAEEMDRSISKSTGNQSRDTSRLLFDEECNTADETQIIPLHLSGLLNDQEESMDQNLCKSTGDQSRDTSPLRKQESHTDNNDTFISEVQTSKNICTSVKDTHWLHLLKEQDEETQVEGIAGQVEERLALHWESLLKEDCSRSLASEINASDDTIDVANTTEDVLHNQVDCNHSQDEIEVTKSFDVDYGMRSPEKIDSMGSCSSPLHTPQKDLLVELLITPIKAASTAANENFLNHESSGDESGDNGSCSSSSTIHETGDVDIFPDESFVILENEIDLEVTHESENDIDLDTNTNADNVRLLQKALSLNNVKVHDYCELSVNEGILNVMDLYIQNNMSKADVQREVKSLCQFLPENHSMPISAHNIFKYILSLSPPMNSKLHYYCSECLFYYGIEDEKLCEVCGVESESGHFFEFDLSVITKYLFECRDLASVIDKQHQRNSQEDPTGYKDVKDGSAYKSLNVDRNKYDLNFIVNTDGVRIRKSSSKELWLIMICPVEVPVHLRKSFTVVVGVWYDTAKPNMNTFMRPLAKSMQLFSDRGIDWTHPQTGQTHMSKVILLMTVADAPARAMVQNLMRFNGKYGCNMCEIKTTRTAPVPNKKRIRVYQYKHDLVLRTKDNMLRQAEQALAQGRNVRGVKGPSVLNLVPSADCATSVIPEFMHSVLLGVEKQLVTLWAITPGEWSVSRHIPVIDKILSEIKHPDFVHRPSRSLNSFKFWKASDFYYFLLFESLIVLKGHLPEMYYQHYILFVKGIFLLLQGIISETDLEEANLLLRLFVNRFGNVYGERALTHNVHQLCHLSLCVRRYGPLFANSAFPFEDINGLIAKRTHGCNQMDAEIVNNIRICQGIQMLRNIVNQQSDENPTGTSGIVELLGSAIDFDLSPEIRAFIGEGEYYRVYSRAKIGYNTYSSKQYKVLKSSNFFITWKEQECAHYGSIQYFVKSTNETFVCVQEFRVDQLRTIYNHETLRCITHLVPVLETDNTILKNIDDISASVVKVGKIADYVFKRPNLYHHVM</sequence>
<dbReference type="AlphaFoldDB" id="A0AAE1LK64"/>
<feature type="region of interest" description="Disordered" evidence="1">
    <location>
        <begin position="1"/>
        <end position="54"/>
    </location>
</feature>
<comment type="caution">
    <text evidence="2">The sequence shown here is derived from an EMBL/GenBank/DDBJ whole genome shotgun (WGS) entry which is preliminary data.</text>
</comment>
<evidence type="ECO:0000313" key="2">
    <source>
        <dbReference type="EMBL" id="KAK3921082.1"/>
    </source>
</evidence>
<evidence type="ECO:0000256" key="1">
    <source>
        <dbReference type="SAM" id="MobiDB-lite"/>
    </source>
</evidence>
<gene>
    <name evidence="2" type="ORF">KUF71_010297</name>
</gene>
<dbReference type="PANTHER" id="PTHR46579">
    <property type="entry name" value="F5/8 TYPE C DOMAIN-CONTAINING PROTEIN-RELATED"/>
    <property type="match status" value="1"/>
</dbReference>
<feature type="compositionally biased region" description="Polar residues" evidence="1">
    <location>
        <begin position="189"/>
        <end position="198"/>
    </location>
</feature>
<feature type="region of interest" description="Disordered" evidence="1">
    <location>
        <begin position="368"/>
        <end position="393"/>
    </location>
</feature>
<evidence type="ECO:0000313" key="3">
    <source>
        <dbReference type="Proteomes" id="UP001219518"/>
    </source>
</evidence>
<dbReference type="PANTHER" id="PTHR46579:SF1">
    <property type="entry name" value="F5_8 TYPE C DOMAIN-CONTAINING PROTEIN"/>
    <property type="match status" value="1"/>
</dbReference>
<protein>
    <submittedName>
        <fullName evidence="2">Baculoviral IAP repeat-containing protein 1a</fullName>
    </submittedName>
</protein>
<feature type="compositionally biased region" description="Polar residues" evidence="1">
    <location>
        <begin position="20"/>
        <end position="51"/>
    </location>
</feature>
<proteinExistence type="predicted"/>
<reference evidence="2" key="2">
    <citation type="journal article" date="2023" name="BMC Genomics">
        <title>Pest status, molecular evolution, and epigenetic factors derived from the genome assembly of Frankliniella fusca, a thysanopteran phytovirus vector.</title>
        <authorList>
            <person name="Catto M.A."/>
            <person name="Labadie P.E."/>
            <person name="Jacobson A.L."/>
            <person name="Kennedy G.G."/>
            <person name="Srinivasan R."/>
            <person name="Hunt B.G."/>
        </authorList>
    </citation>
    <scope>NUCLEOTIDE SEQUENCE</scope>
    <source>
        <strain evidence="2">PL_HMW_Pooled</strain>
    </source>
</reference>
<dbReference type="InterPro" id="IPR004242">
    <property type="entry name" value="Transposase_21"/>
</dbReference>